<accession>A0A1G8TJD5</accession>
<evidence type="ECO:0000313" key="3">
    <source>
        <dbReference type="Proteomes" id="UP000182130"/>
    </source>
</evidence>
<dbReference type="RefSeq" id="WP_074589700.1">
    <property type="nucleotide sequence ID" value="NZ_FNEI01000010.1"/>
</dbReference>
<keyword evidence="3" id="KW-1185">Reference proteome</keyword>
<protein>
    <submittedName>
        <fullName evidence="2">Polyketide cyclase / dehydrase and lipid transport</fullName>
    </submittedName>
</protein>
<dbReference type="InterPro" id="IPR047137">
    <property type="entry name" value="ORF3"/>
</dbReference>
<name>A0A1G8TJD5_9MICC</name>
<proteinExistence type="predicted"/>
<dbReference type="OrthoDB" id="3695445at2"/>
<dbReference type="Pfam" id="PF03364">
    <property type="entry name" value="Polyketide_cyc"/>
    <property type="match status" value="1"/>
</dbReference>
<feature type="domain" description="Coenzyme Q-binding protein COQ10 START" evidence="1">
    <location>
        <begin position="10"/>
        <end position="116"/>
    </location>
</feature>
<dbReference type="PANTHER" id="PTHR33824:SF7">
    <property type="entry name" value="POLYKETIDE CYCLASE_DEHYDRASE AND LIPID TRANSPORT SUPERFAMILY PROTEIN"/>
    <property type="match status" value="1"/>
</dbReference>
<evidence type="ECO:0000259" key="1">
    <source>
        <dbReference type="Pfam" id="PF03364"/>
    </source>
</evidence>
<gene>
    <name evidence="2" type="ORF">SAMN05216555_110110</name>
</gene>
<dbReference type="Gene3D" id="3.30.530.20">
    <property type="match status" value="1"/>
</dbReference>
<dbReference type="AlphaFoldDB" id="A0A1G8TJD5"/>
<sequence>MATVDQTIEVDVPVSTAYNQWTQFETFPEFMSGVDAVRQLDDTTLHFSTSTAGVHREYDARILDQVPDTVISWESTDGPRNAGVVRFEPLGPERSKVSVSIEWTPEGLAEKAGTAVGADELQVGADLKKFKKFIEDRRYETGAWRSTVVSGQVEDPPLGSGGGIGLDEEPPPPTGGRDF</sequence>
<dbReference type="PANTHER" id="PTHR33824">
    <property type="entry name" value="POLYKETIDE CYCLASE/DEHYDRASE AND LIPID TRANSPORT SUPERFAMILY PROTEIN"/>
    <property type="match status" value="1"/>
</dbReference>
<organism evidence="2 3">
    <name type="scientific">Arthrobacter cupressi</name>
    <dbReference type="NCBI Taxonomy" id="1045773"/>
    <lineage>
        <taxon>Bacteria</taxon>
        <taxon>Bacillati</taxon>
        <taxon>Actinomycetota</taxon>
        <taxon>Actinomycetes</taxon>
        <taxon>Micrococcales</taxon>
        <taxon>Micrococcaceae</taxon>
        <taxon>Arthrobacter</taxon>
    </lineage>
</organism>
<dbReference type="InterPro" id="IPR023393">
    <property type="entry name" value="START-like_dom_sf"/>
</dbReference>
<reference evidence="3" key="1">
    <citation type="submission" date="2016-10" db="EMBL/GenBank/DDBJ databases">
        <authorList>
            <person name="Varghese N."/>
            <person name="Submissions S."/>
        </authorList>
    </citation>
    <scope>NUCLEOTIDE SEQUENCE [LARGE SCALE GENOMIC DNA]</scope>
    <source>
        <strain evidence="3">CGMCC 1.10783</strain>
    </source>
</reference>
<dbReference type="InterPro" id="IPR005031">
    <property type="entry name" value="COQ10_START"/>
</dbReference>
<dbReference type="Proteomes" id="UP000182130">
    <property type="component" value="Unassembled WGS sequence"/>
</dbReference>
<evidence type="ECO:0000313" key="2">
    <source>
        <dbReference type="EMBL" id="SDJ41005.1"/>
    </source>
</evidence>
<dbReference type="EMBL" id="FNEI01000010">
    <property type="protein sequence ID" value="SDJ41005.1"/>
    <property type="molecule type" value="Genomic_DNA"/>
</dbReference>
<dbReference type="SUPFAM" id="SSF55961">
    <property type="entry name" value="Bet v1-like"/>
    <property type="match status" value="1"/>
</dbReference>
<dbReference type="CDD" id="cd07817">
    <property type="entry name" value="SRPBCC_8"/>
    <property type="match status" value="1"/>
</dbReference>
<dbReference type="STRING" id="1045773.SAMN05216555_110110"/>